<evidence type="ECO:0000313" key="3">
    <source>
        <dbReference type="Proteomes" id="UP001302745"/>
    </source>
</evidence>
<name>A0AAN6VPM9_9PEZI</name>
<gene>
    <name evidence="2" type="ORF">C8A00DRAFT_32169</name>
</gene>
<organism evidence="2 3">
    <name type="scientific">Chaetomidium leptoderma</name>
    <dbReference type="NCBI Taxonomy" id="669021"/>
    <lineage>
        <taxon>Eukaryota</taxon>
        <taxon>Fungi</taxon>
        <taxon>Dikarya</taxon>
        <taxon>Ascomycota</taxon>
        <taxon>Pezizomycotina</taxon>
        <taxon>Sordariomycetes</taxon>
        <taxon>Sordariomycetidae</taxon>
        <taxon>Sordariales</taxon>
        <taxon>Chaetomiaceae</taxon>
        <taxon>Chaetomidium</taxon>
    </lineage>
</organism>
<feature type="region of interest" description="Disordered" evidence="1">
    <location>
        <begin position="1"/>
        <end position="29"/>
    </location>
</feature>
<comment type="caution">
    <text evidence="2">The sequence shown here is derived from an EMBL/GenBank/DDBJ whole genome shotgun (WGS) entry which is preliminary data.</text>
</comment>
<feature type="region of interest" description="Disordered" evidence="1">
    <location>
        <begin position="139"/>
        <end position="172"/>
    </location>
</feature>
<feature type="compositionally biased region" description="Low complexity" evidence="1">
    <location>
        <begin position="10"/>
        <end position="28"/>
    </location>
</feature>
<dbReference type="Proteomes" id="UP001302745">
    <property type="component" value="Unassembled WGS sequence"/>
</dbReference>
<keyword evidence="3" id="KW-1185">Reference proteome</keyword>
<reference evidence="2" key="1">
    <citation type="journal article" date="2023" name="Mol. Phylogenet. Evol.">
        <title>Genome-scale phylogeny and comparative genomics of the fungal order Sordariales.</title>
        <authorList>
            <person name="Hensen N."/>
            <person name="Bonometti L."/>
            <person name="Westerberg I."/>
            <person name="Brannstrom I.O."/>
            <person name="Guillou S."/>
            <person name="Cros-Aarteil S."/>
            <person name="Calhoun S."/>
            <person name="Haridas S."/>
            <person name="Kuo A."/>
            <person name="Mondo S."/>
            <person name="Pangilinan J."/>
            <person name="Riley R."/>
            <person name="LaButti K."/>
            <person name="Andreopoulos B."/>
            <person name="Lipzen A."/>
            <person name="Chen C."/>
            <person name="Yan M."/>
            <person name="Daum C."/>
            <person name="Ng V."/>
            <person name="Clum A."/>
            <person name="Steindorff A."/>
            <person name="Ohm R.A."/>
            <person name="Martin F."/>
            <person name="Silar P."/>
            <person name="Natvig D.O."/>
            <person name="Lalanne C."/>
            <person name="Gautier V."/>
            <person name="Ament-Velasquez S.L."/>
            <person name="Kruys A."/>
            <person name="Hutchinson M.I."/>
            <person name="Powell A.J."/>
            <person name="Barry K."/>
            <person name="Miller A.N."/>
            <person name="Grigoriev I.V."/>
            <person name="Debuchy R."/>
            <person name="Gladieux P."/>
            <person name="Hiltunen Thoren M."/>
            <person name="Johannesson H."/>
        </authorList>
    </citation>
    <scope>NUCLEOTIDE SEQUENCE</scope>
    <source>
        <strain evidence="2">CBS 538.74</strain>
    </source>
</reference>
<evidence type="ECO:0000256" key="1">
    <source>
        <dbReference type="SAM" id="MobiDB-lite"/>
    </source>
</evidence>
<dbReference type="AlphaFoldDB" id="A0AAN6VPM9"/>
<reference evidence="2" key="2">
    <citation type="submission" date="2023-05" db="EMBL/GenBank/DDBJ databases">
        <authorList>
            <consortium name="Lawrence Berkeley National Laboratory"/>
            <person name="Steindorff A."/>
            <person name="Hensen N."/>
            <person name="Bonometti L."/>
            <person name="Westerberg I."/>
            <person name="Brannstrom I.O."/>
            <person name="Guillou S."/>
            <person name="Cros-Aarteil S."/>
            <person name="Calhoun S."/>
            <person name="Haridas S."/>
            <person name="Kuo A."/>
            <person name="Mondo S."/>
            <person name="Pangilinan J."/>
            <person name="Riley R."/>
            <person name="Labutti K."/>
            <person name="Andreopoulos B."/>
            <person name="Lipzen A."/>
            <person name="Chen C."/>
            <person name="Yanf M."/>
            <person name="Daum C."/>
            <person name="Ng V."/>
            <person name="Clum A."/>
            <person name="Ohm R."/>
            <person name="Martin F."/>
            <person name="Silar P."/>
            <person name="Natvig D."/>
            <person name="Lalanne C."/>
            <person name="Gautier V."/>
            <person name="Ament-Velasquez S.L."/>
            <person name="Kruys A."/>
            <person name="Hutchinson M.I."/>
            <person name="Powell A.J."/>
            <person name="Barry K."/>
            <person name="Miller A.N."/>
            <person name="Grigoriev I.V."/>
            <person name="Debuchy R."/>
            <person name="Gladieux P."/>
            <person name="Thoren M.H."/>
            <person name="Johannesson H."/>
        </authorList>
    </citation>
    <scope>NUCLEOTIDE SEQUENCE</scope>
    <source>
        <strain evidence="2">CBS 538.74</strain>
    </source>
</reference>
<proteinExistence type="predicted"/>
<protein>
    <submittedName>
        <fullName evidence="2">Uncharacterized protein</fullName>
    </submittedName>
</protein>
<evidence type="ECO:0000313" key="2">
    <source>
        <dbReference type="EMBL" id="KAK4154992.1"/>
    </source>
</evidence>
<accession>A0AAN6VPM9</accession>
<feature type="compositionally biased region" description="Gly residues" evidence="1">
    <location>
        <begin position="155"/>
        <end position="166"/>
    </location>
</feature>
<dbReference type="EMBL" id="MU856897">
    <property type="protein sequence ID" value="KAK4154992.1"/>
    <property type="molecule type" value="Genomic_DNA"/>
</dbReference>
<sequence>MSGQGAAPLPQASKTPTQSTPTSKSTQPGAQFHWLQWSSLADTDRTYVVVFDKSTEAITTQIKRIAGPNTKPSTVPRVRGLFEDVEKGRDLDTVQAALVSAAAYATIKEKFDFKRINVKMGDGERTAFIPVARAASQGTALQAAPTAGKQANGGSNDGGSNAGGKGKAQEQA</sequence>